<evidence type="ECO:0000256" key="4">
    <source>
        <dbReference type="ARBA" id="ARBA00022723"/>
    </source>
</evidence>
<dbReference type="OrthoDB" id="308557at2"/>
<dbReference type="InterPro" id="IPR007197">
    <property type="entry name" value="rSAM"/>
</dbReference>
<evidence type="ECO:0000256" key="2">
    <source>
        <dbReference type="ARBA" id="ARBA00022485"/>
    </source>
</evidence>
<dbReference type="PANTHER" id="PTHR43273">
    <property type="entry name" value="ANAEROBIC SULFATASE-MATURATING ENZYME HOMOLOG ASLB-RELATED"/>
    <property type="match status" value="1"/>
</dbReference>
<gene>
    <name evidence="9" type="ORF">DFR39_1148</name>
</gene>
<dbReference type="SFLD" id="SFLDG01072">
    <property type="entry name" value="dehydrogenase_like"/>
    <property type="match status" value="1"/>
</dbReference>
<comment type="cofactor">
    <cofactor evidence="1">
        <name>[4Fe-4S] cluster</name>
        <dbReference type="ChEBI" id="CHEBI:49883"/>
    </cofactor>
</comment>
<comment type="caution">
    <text evidence="9">The sequence shown here is derived from an EMBL/GenBank/DDBJ whole genome shotgun (WGS) entry which is preliminary data.</text>
</comment>
<dbReference type="SFLD" id="SFLDG01067">
    <property type="entry name" value="SPASM/twitch_domain_containing"/>
    <property type="match status" value="1"/>
</dbReference>
<dbReference type="Proteomes" id="UP000295357">
    <property type="component" value="Unassembled WGS sequence"/>
</dbReference>
<evidence type="ECO:0000313" key="10">
    <source>
        <dbReference type="Proteomes" id="UP000295357"/>
    </source>
</evidence>
<dbReference type="SFLD" id="SFLDG01384">
    <property type="entry name" value="thioether_bond_formation_requi"/>
    <property type="match status" value="1"/>
</dbReference>
<proteinExistence type="inferred from homology"/>
<dbReference type="CDD" id="cd21120">
    <property type="entry name" value="SPASM_anSME"/>
    <property type="match status" value="1"/>
</dbReference>
<evidence type="ECO:0000256" key="6">
    <source>
        <dbReference type="ARBA" id="ARBA00023014"/>
    </source>
</evidence>
<dbReference type="InterPro" id="IPR013785">
    <property type="entry name" value="Aldolase_TIM"/>
</dbReference>
<evidence type="ECO:0000256" key="1">
    <source>
        <dbReference type="ARBA" id="ARBA00001966"/>
    </source>
</evidence>
<keyword evidence="2" id="KW-0004">4Fe-4S</keyword>
<dbReference type="InterPro" id="IPR058240">
    <property type="entry name" value="rSAM_sf"/>
</dbReference>
<dbReference type="PANTHER" id="PTHR43273:SF3">
    <property type="entry name" value="ANAEROBIC SULFATASE-MATURATING ENZYME HOMOLOG ASLB-RELATED"/>
    <property type="match status" value="1"/>
</dbReference>
<dbReference type="Pfam" id="PF13186">
    <property type="entry name" value="SPASM"/>
    <property type="match status" value="1"/>
</dbReference>
<evidence type="ECO:0000313" key="9">
    <source>
        <dbReference type="EMBL" id="TDP04519.1"/>
    </source>
</evidence>
<name>A0A4R6MQH7_9BURK</name>
<evidence type="ECO:0000256" key="7">
    <source>
        <dbReference type="ARBA" id="ARBA00023601"/>
    </source>
</evidence>
<dbReference type="SFLD" id="SFLDG01386">
    <property type="entry name" value="main_SPASM_domain-containing"/>
    <property type="match status" value="1"/>
</dbReference>
<dbReference type="PROSITE" id="PS51918">
    <property type="entry name" value="RADICAL_SAM"/>
    <property type="match status" value="1"/>
</dbReference>
<dbReference type="Gene3D" id="3.20.20.70">
    <property type="entry name" value="Aldolase class I"/>
    <property type="match status" value="1"/>
</dbReference>
<feature type="domain" description="Radical SAM core" evidence="8">
    <location>
        <begin position="1"/>
        <end position="231"/>
    </location>
</feature>
<dbReference type="InterPro" id="IPR023885">
    <property type="entry name" value="4Fe4S-binding_SPASM_dom"/>
</dbReference>
<sequence length="392" mass="44084">MIKPAGALCNLDCPYCFYLHKTELLGHEPNARMAADLLEQHIRQYIEAQTGDEVVFSWQGGEPTVMGLGFFEKVVALQARFRKPGQRIENDLQTNGTLLDESWARFLKQHGFHVGLSLDGPQALHDKYRPTKGGTPTFDKVMQAARLLAEHEVPFALLCVVNRDVARQPLEVWRFLSSVPGTYRIQFTPCVEPRSFKQQGPALKDAAAPRLGSPRTRPDHPLSIVTEWSVDARDYGEFLCSIWREWLARDFGRVHVNVFESAVAQSLGLPAQMCTSAPICGKGMALEHDGSLYSCDHFVYPEYKLGNIRDTHEGDLAFSKKQIAFGLAKRDTLPDYCRGCPQLALCWGECPKNRLITTPDGTAGLNYLCEGLKRFYAQVQKDMPVIRQRLGR</sequence>
<dbReference type="SFLD" id="SFLDS00029">
    <property type="entry name" value="Radical_SAM"/>
    <property type="match status" value="1"/>
</dbReference>
<accession>A0A4R6MQH7</accession>
<reference evidence="9 10" key="1">
    <citation type="submission" date="2019-03" db="EMBL/GenBank/DDBJ databases">
        <title>Genomic Encyclopedia of Type Strains, Phase IV (KMG-IV): sequencing the most valuable type-strain genomes for metagenomic binning, comparative biology and taxonomic classification.</title>
        <authorList>
            <person name="Goeker M."/>
        </authorList>
    </citation>
    <scope>NUCLEOTIDE SEQUENCE [LARGE SCALE GENOMIC DNA]</scope>
    <source>
        <strain evidence="9 10">DSM 25082</strain>
    </source>
</reference>
<dbReference type="EMBL" id="SNXE01000014">
    <property type="protein sequence ID" value="TDP04519.1"/>
    <property type="molecule type" value="Genomic_DNA"/>
</dbReference>
<dbReference type="NCBIfam" id="TIGR04085">
    <property type="entry name" value="rSAM_more_4Fe4S"/>
    <property type="match status" value="1"/>
</dbReference>
<dbReference type="GO" id="GO:0016491">
    <property type="term" value="F:oxidoreductase activity"/>
    <property type="evidence" value="ECO:0007669"/>
    <property type="project" value="InterPro"/>
</dbReference>
<organism evidence="9 10">
    <name type="scientific">Roseateles asaccharophilus</name>
    <dbReference type="NCBI Taxonomy" id="582607"/>
    <lineage>
        <taxon>Bacteria</taxon>
        <taxon>Pseudomonadati</taxon>
        <taxon>Pseudomonadota</taxon>
        <taxon>Betaproteobacteria</taxon>
        <taxon>Burkholderiales</taxon>
        <taxon>Sphaerotilaceae</taxon>
        <taxon>Roseateles</taxon>
    </lineage>
</organism>
<dbReference type="NCBIfam" id="TIGR03942">
    <property type="entry name" value="sulfatase_rSAM"/>
    <property type="match status" value="1"/>
</dbReference>
<protein>
    <recommendedName>
        <fullName evidence="8">Radical SAM core domain-containing protein</fullName>
    </recommendedName>
</protein>
<dbReference type="CDD" id="cd01335">
    <property type="entry name" value="Radical_SAM"/>
    <property type="match status" value="1"/>
</dbReference>
<dbReference type="SUPFAM" id="SSF102114">
    <property type="entry name" value="Radical SAM enzymes"/>
    <property type="match status" value="1"/>
</dbReference>
<dbReference type="Pfam" id="PF04055">
    <property type="entry name" value="Radical_SAM"/>
    <property type="match status" value="1"/>
</dbReference>
<comment type="similarity">
    <text evidence="7">Belongs to the radical SAM superfamily. Anaerobic sulfatase-maturating enzyme family.</text>
</comment>
<evidence type="ECO:0000259" key="8">
    <source>
        <dbReference type="PROSITE" id="PS51918"/>
    </source>
</evidence>
<dbReference type="AlphaFoldDB" id="A0A4R6MQH7"/>
<keyword evidence="10" id="KW-1185">Reference proteome</keyword>
<dbReference type="InterPro" id="IPR034491">
    <property type="entry name" value="Anaerob_Ser_sulfatase-maturase"/>
</dbReference>
<dbReference type="GO" id="GO:0051539">
    <property type="term" value="F:4 iron, 4 sulfur cluster binding"/>
    <property type="evidence" value="ECO:0007669"/>
    <property type="project" value="UniProtKB-KW"/>
</dbReference>
<dbReference type="SFLD" id="SFLDF00285">
    <property type="entry name" value="anaerobic_Ser-type_sulfatase-m"/>
    <property type="match status" value="1"/>
</dbReference>
<evidence type="ECO:0000256" key="5">
    <source>
        <dbReference type="ARBA" id="ARBA00023004"/>
    </source>
</evidence>
<keyword evidence="3" id="KW-0949">S-adenosyl-L-methionine</keyword>
<keyword evidence="5" id="KW-0408">Iron</keyword>
<dbReference type="InterPro" id="IPR047207">
    <property type="entry name" value="SPASM_anSME"/>
</dbReference>
<keyword evidence="6" id="KW-0411">Iron-sulfur</keyword>
<dbReference type="InterPro" id="IPR023867">
    <property type="entry name" value="Sulphatase_maturase_rSAM"/>
</dbReference>
<dbReference type="GO" id="GO:0046872">
    <property type="term" value="F:metal ion binding"/>
    <property type="evidence" value="ECO:0007669"/>
    <property type="project" value="UniProtKB-KW"/>
</dbReference>
<evidence type="ECO:0000256" key="3">
    <source>
        <dbReference type="ARBA" id="ARBA00022691"/>
    </source>
</evidence>
<keyword evidence="4" id="KW-0479">Metal-binding</keyword>